<protein>
    <submittedName>
        <fullName evidence="2">Uncharacterized protein</fullName>
    </submittedName>
</protein>
<gene>
    <name evidence="2" type="ORF">AVDCRST_MAG02-3318</name>
</gene>
<dbReference type="AlphaFoldDB" id="A0A6J4RFZ8"/>
<feature type="non-terminal residue" evidence="2">
    <location>
        <position position="1"/>
    </location>
</feature>
<evidence type="ECO:0000313" key="2">
    <source>
        <dbReference type="EMBL" id="CAA9467849.1"/>
    </source>
</evidence>
<dbReference type="EMBL" id="CADCVH010000100">
    <property type="protein sequence ID" value="CAA9467849.1"/>
    <property type="molecule type" value="Genomic_DNA"/>
</dbReference>
<evidence type="ECO:0000256" key="1">
    <source>
        <dbReference type="SAM" id="MobiDB-lite"/>
    </source>
</evidence>
<accession>A0A6J4RFZ8</accession>
<name>A0A6J4RFZ8_9ACTN</name>
<organism evidence="2">
    <name type="scientific">uncultured Rubrobacteraceae bacterium</name>
    <dbReference type="NCBI Taxonomy" id="349277"/>
    <lineage>
        <taxon>Bacteria</taxon>
        <taxon>Bacillati</taxon>
        <taxon>Actinomycetota</taxon>
        <taxon>Rubrobacteria</taxon>
        <taxon>Rubrobacterales</taxon>
        <taxon>Rubrobacteraceae</taxon>
        <taxon>environmental samples</taxon>
    </lineage>
</organism>
<sequence>DTLVGECSRGLDDAHEPETEHRAPDAQERRCL</sequence>
<feature type="region of interest" description="Disordered" evidence="1">
    <location>
        <begin position="1"/>
        <end position="32"/>
    </location>
</feature>
<feature type="non-terminal residue" evidence="2">
    <location>
        <position position="32"/>
    </location>
</feature>
<proteinExistence type="predicted"/>
<feature type="compositionally biased region" description="Basic and acidic residues" evidence="1">
    <location>
        <begin position="9"/>
        <end position="32"/>
    </location>
</feature>
<reference evidence="2" key="1">
    <citation type="submission" date="2020-02" db="EMBL/GenBank/DDBJ databases">
        <authorList>
            <person name="Meier V. D."/>
        </authorList>
    </citation>
    <scope>NUCLEOTIDE SEQUENCE</scope>
    <source>
        <strain evidence="2">AVDCRST_MAG02</strain>
    </source>
</reference>